<reference evidence="1" key="1">
    <citation type="submission" date="2022-10" db="EMBL/GenBank/DDBJ databases">
        <title>Culturing micro-colonial fungi from biological soil crusts in the Mojave desert and describing Neophaeococcomyces mojavensis, and introducing the new genera and species Taxawa tesnikishii.</title>
        <authorList>
            <person name="Kurbessoian T."/>
            <person name="Stajich J.E."/>
        </authorList>
    </citation>
    <scope>NUCLEOTIDE SEQUENCE</scope>
    <source>
        <strain evidence="1">JES_115</strain>
    </source>
</reference>
<evidence type="ECO:0000313" key="2">
    <source>
        <dbReference type="Proteomes" id="UP001172680"/>
    </source>
</evidence>
<dbReference type="EMBL" id="JAPDRP010000013">
    <property type="protein sequence ID" value="KAJ9642502.1"/>
    <property type="molecule type" value="Genomic_DNA"/>
</dbReference>
<comment type="caution">
    <text evidence="1">The sequence shown here is derived from an EMBL/GenBank/DDBJ whole genome shotgun (WGS) entry which is preliminary data.</text>
</comment>
<gene>
    <name evidence="1" type="ORF">H2199_004883</name>
</gene>
<dbReference type="Proteomes" id="UP001172680">
    <property type="component" value="Unassembled WGS sequence"/>
</dbReference>
<proteinExistence type="predicted"/>
<sequence length="160" mass="17285">MFAFPFKLGPALLLVLLFVAAYLLALSHAAAMPKLPADDFFPIPNTDSSISKRDDLGVYMCDSANWTGVCRHILLDTPDFSCHNLTAAESNGGVSSFGPDKGVTCLVYDDYGCDSEDDGDMWGFSYPGEGDLASRGWDDRILSYKSCRTTNPEGTLCGGF</sequence>
<protein>
    <submittedName>
        <fullName evidence="1">Uncharacterized protein</fullName>
    </submittedName>
</protein>
<keyword evidence="2" id="KW-1185">Reference proteome</keyword>
<organism evidence="1 2">
    <name type="scientific">Coniosporium tulheliwenetii</name>
    <dbReference type="NCBI Taxonomy" id="3383036"/>
    <lineage>
        <taxon>Eukaryota</taxon>
        <taxon>Fungi</taxon>
        <taxon>Dikarya</taxon>
        <taxon>Ascomycota</taxon>
        <taxon>Pezizomycotina</taxon>
        <taxon>Dothideomycetes</taxon>
        <taxon>Dothideomycetes incertae sedis</taxon>
        <taxon>Coniosporium</taxon>
    </lineage>
</organism>
<evidence type="ECO:0000313" key="1">
    <source>
        <dbReference type="EMBL" id="KAJ9642502.1"/>
    </source>
</evidence>
<accession>A0ACC2Z442</accession>
<name>A0ACC2Z442_9PEZI</name>